<evidence type="ECO:0000313" key="3">
    <source>
        <dbReference type="Proteomes" id="UP000027997"/>
    </source>
</evidence>
<evidence type="ECO:0000313" key="2">
    <source>
        <dbReference type="EMBL" id="KEI70365.1"/>
    </source>
</evidence>
<dbReference type="InterPro" id="IPR011990">
    <property type="entry name" value="TPR-like_helical_dom_sf"/>
</dbReference>
<dbReference type="RefSeq" id="WP_020581071.1">
    <property type="nucleotide sequence ID" value="NZ_JOJP01000001.1"/>
</dbReference>
<feature type="compositionally biased region" description="Polar residues" evidence="1">
    <location>
        <begin position="371"/>
        <end position="392"/>
    </location>
</feature>
<keyword evidence="3" id="KW-1185">Reference proteome</keyword>
<reference evidence="2 3" key="1">
    <citation type="submission" date="2014-06" db="EMBL/GenBank/DDBJ databases">
        <title>Whole Genome Sequences of Three Symbiotic Endozoicomonas Bacteria.</title>
        <authorList>
            <person name="Neave M.J."/>
            <person name="Apprill A."/>
            <person name="Voolstra C.R."/>
        </authorList>
    </citation>
    <scope>NUCLEOTIDE SEQUENCE [LARGE SCALE GENOMIC DNA]</scope>
    <source>
        <strain evidence="2 3">DSM 22380</strain>
    </source>
</reference>
<dbReference type="EMBL" id="JOJP01000001">
    <property type="protein sequence ID" value="KEI70365.1"/>
    <property type="molecule type" value="Genomic_DNA"/>
</dbReference>
<feature type="compositionally biased region" description="Polar residues" evidence="1">
    <location>
        <begin position="11"/>
        <end position="21"/>
    </location>
</feature>
<dbReference type="STRING" id="305900.GV64_06155"/>
<feature type="region of interest" description="Disordered" evidence="1">
    <location>
        <begin position="371"/>
        <end position="397"/>
    </location>
</feature>
<dbReference type="Proteomes" id="UP000027997">
    <property type="component" value="Unassembled WGS sequence"/>
</dbReference>
<dbReference type="Gene3D" id="1.25.40.10">
    <property type="entry name" value="Tetratricopeptide repeat domain"/>
    <property type="match status" value="1"/>
</dbReference>
<organism evidence="2 3">
    <name type="scientific">Endozoicomonas elysicola</name>
    <dbReference type="NCBI Taxonomy" id="305900"/>
    <lineage>
        <taxon>Bacteria</taxon>
        <taxon>Pseudomonadati</taxon>
        <taxon>Pseudomonadota</taxon>
        <taxon>Gammaproteobacteria</taxon>
        <taxon>Oceanospirillales</taxon>
        <taxon>Endozoicomonadaceae</taxon>
        <taxon>Endozoicomonas</taxon>
    </lineage>
</organism>
<protein>
    <submittedName>
        <fullName evidence="2">Uncharacterized protein</fullName>
    </submittedName>
</protein>
<feature type="region of interest" description="Disordered" evidence="1">
    <location>
        <begin position="1"/>
        <end position="21"/>
    </location>
</feature>
<sequence>MQGNYRLEGSEGSQFNKLPRGSTASYSSQVAECVGATGQYLGYQISSYNGRENSIMSPRSHYPSIRRLARVSEALQTLRDPWRELQRGAATDKESLKARLSRGEIGIGELKSFVDNLDRLDEKGRGFFKSGDLVDPDTIQFCLAIREQALQIFEEHLEKFPKSKKAENGKLFLLKRLGEDRKLLDYCDQLLCNGRRVEHIEFKRVEALTALGDFERAYGHLEDIKKFFRGRVQADISDIQIDMAKKEWGIAKQKLYELKKNIDPRDQRYLPVIDWMIFCSDNPERYNIDPVYLRNLSLAQSSRIESVASLSGDTDNGLNSFYSRELDSTPEGLGNDFLREPHAEPVEMTAEAGAAYCLAHHENQIDLLNNEVNRPDQPTSETHLPDSETYSHASGDIDNSKSSDFNMIMEDVYNFVDFSLGEDEPDLLIKYQLSDYECQQLSHALDCFNDKNYGYALLAIYRIKDNHLNQENTEVDMLFRSCIKEIWG</sequence>
<proteinExistence type="predicted"/>
<dbReference type="AlphaFoldDB" id="A0A081K889"/>
<gene>
    <name evidence="2" type="ORF">GV64_06155</name>
</gene>
<name>A0A081K889_9GAMM</name>
<evidence type="ECO:0000256" key="1">
    <source>
        <dbReference type="SAM" id="MobiDB-lite"/>
    </source>
</evidence>
<comment type="caution">
    <text evidence="2">The sequence shown here is derived from an EMBL/GenBank/DDBJ whole genome shotgun (WGS) entry which is preliminary data.</text>
</comment>
<accession>A0A081K889</accession>